<dbReference type="GO" id="GO:0005737">
    <property type="term" value="C:cytoplasm"/>
    <property type="evidence" value="ECO:0007669"/>
    <property type="project" value="TreeGrafter"/>
</dbReference>
<evidence type="ECO:0000256" key="1">
    <source>
        <dbReference type="ARBA" id="ARBA00022737"/>
    </source>
</evidence>
<gene>
    <name evidence="5" type="ORF">Vafri_3096</name>
</gene>
<feature type="region of interest" description="Disordered" evidence="4">
    <location>
        <begin position="1013"/>
        <end position="1068"/>
    </location>
</feature>
<reference evidence="5" key="1">
    <citation type="journal article" date="2021" name="Proc. Natl. Acad. Sci. U.S.A.">
        <title>Three genomes in the algal genus Volvox reveal the fate of a haploid sex-determining region after a transition to homothallism.</title>
        <authorList>
            <person name="Yamamoto K."/>
            <person name="Hamaji T."/>
            <person name="Kawai-Toyooka H."/>
            <person name="Matsuzaki R."/>
            <person name="Takahashi F."/>
            <person name="Nishimura Y."/>
            <person name="Kawachi M."/>
            <person name="Noguchi H."/>
            <person name="Minakuchi Y."/>
            <person name="Umen J.G."/>
            <person name="Toyoda A."/>
            <person name="Nozaki H."/>
        </authorList>
    </citation>
    <scope>NUCLEOTIDE SEQUENCE</scope>
    <source>
        <strain evidence="5">NIES-3780</strain>
    </source>
</reference>
<feature type="compositionally biased region" description="Gly residues" evidence="4">
    <location>
        <begin position="985"/>
        <end position="998"/>
    </location>
</feature>
<dbReference type="InterPro" id="IPR002110">
    <property type="entry name" value="Ankyrin_rpt"/>
</dbReference>
<feature type="region of interest" description="Disordered" evidence="4">
    <location>
        <begin position="1120"/>
        <end position="1150"/>
    </location>
</feature>
<organism evidence="5 6">
    <name type="scientific">Volvox africanus</name>
    <dbReference type="NCBI Taxonomy" id="51714"/>
    <lineage>
        <taxon>Eukaryota</taxon>
        <taxon>Viridiplantae</taxon>
        <taxon>Chlorophyta</taxon>
        <taxon>core chlorophytes</taxon>
        <taxon>Chlorophyceae</taxon>
        <taxon>CS clade</taxon>
        <taxon>Chlamydomonadales</taxon>
        <taxon>Volvocaceae</taxon>
        <taxon>Volvox</taxon>
    </lineage>
</organism>
<dbReference type="PROSITE" id="PS50088">
    <property type="entry name" value="ANK_REPEAT"/>
    <property type="match status" value="11"/>
</dbReference>
<accession>A0A8J4ASV2</accession>
<feature type="repeat" description="ANK" evidence="3">
    <location>
        <begin position="84"/>
        <end position="116"/>
    </location>
</feature>
<comment type="caution">
    <text evidence="5">The sequence shown here is derived from an EMBL/GenBank/DDBJ whole genome shotgun (WGS) entry which is preliminary data.</text>
</comment>
<dbReference type="PROSITE" id="PS50297">
    <property type="entry name" value="ANK_REP_REGION"/>
    <property type="match status" value="9"/>
</dbReference>
<feature type="repeat" description="ANK" evidence="3">
    <location>
        <begin position="264"/>
        <end position="296"/>
    </location>
</feature>
<feature type="repeat" description="ANK" evidence="3">
    <location>
        <begin position="878"/>
        <end position="910"/>
    </location>
</feature>
<dbReference type="AlphaFoldDB" id="A0A8J4ASV2"/>
<feature type="repeat" description="ANK" evidence="3">
    <location>
        <begin position="543"/>
        <end position="575"/>
    </location>
</feature>
<feature type="repeat" description="ANK" evidence="3">
    <location>
        <begin position="438"/>
        <end position="470"/>
    </location>
</feature>
<dbReference type="InterPro" id="IPR036770">
    <property type="entry name" value="Ankyrin_rpt-contain_sf"/>
</dbReference>
<feature type="repeat" description="ANK" evidence="3">
    <location>
        <begin position="298"/>
        <end position="328"/>
    </location>
</feature>
<dbReference type="PRINTS" id="PR01415">
    <property type="entry name" value="ANKYRIN"/>
</dbReference>
<dbReference type="Gene3D" id="1.25.40.20">
    <property type="entry name" value="Ankyrin repeat-containing domain"/>
    <property type="match status" value="7"/>
</dbReference>
<feature type="repeat" description="ANK" evidence="3">
    <location>
        <begin position="845"/>
        <end position="877"/>
    </location>
</feature>
<dbReference type="PANTHER" id="PTHR24198">
    <property type="entry name" value="ANKYRIN REPEAT AND PROTEIN KINASE DOMAIN-CONTAINING PROTEIN"/>
    <property type="match status" value="1"/>
</dbReference>
<dbReference type="EMBL" id="BNCO01000003">
    <property type="protein sequence ID" value="GIL46014.1"/>
    <property type="molecule type" value="Genomic_DNA"/>
</dbReference>
<feature type="compositionally biased region" description="Low complexity" evidence="4">
    <location>
        <begin position="1120"/>
        <end position="1143"/>
    </location>
</feature>
<keyword evidence="1" id="KW-0677">Repeat</keyword>
<feature type="repeat" description="ANK" evidence="3">
    <location>
        <begin position="471"/>
        <end position="503"/>
    </location>
</feature>
<feature type="repeat" description="ANK" evidence="3">
    <location>
        <begin position="231"/>
        <end position="263"/>
    </location>
</feature>
<dbReference type="Proteomes" id="UP000747399">
    <property type="component" value="Unassembled WGS sequence"/>
</dbReference>
<dbReference type="Pfam" id="PF13637">
    <property type="entry name" value="Ank_4"/>
    <property type="match status" value="1"/>
</dbReference>
<feature type="region of interest" description="Disordered" evidence="4">
    <location>
        <begin position="938"/>
        <end position="1000"/>
    </location>
</feature>
<evidence type="ECO:0000256" key="2">
    <source>
        <dbReference type="ARBA" id="ARBA00023043"/>
    </source>
</evidence>
<sequence length="1235" mass="126482">MPQAPYRGARLISAAQGNSRLGSSSSKSLDLTWDSVPRAVTENEVRLIGLVREYSAGHEDARVIDNIFELLYEETSPNIMDTDAGRSALHWAVLHGQTQLVRALLEAGALANTFAKDGFSPLMAAVRKGSSEVVGLLLDEGAKIDLINTITGCGPLQLACVFANTELVQLLLDRKATPDVRWNGAKGVMTPLVAAAAKVCEPKPMAELYLQVVDKLLAAGACPDVIIHQEKGETLLHNAVARNQLGLVRSLLRAQASPDMPTRDGVTPLMTAVRLSSAELVEALLDGGAVVEAINEFNGKTAFSVACNLGNLELVQLLLSRGASVSTRWFNPNDMNAPILVVAYKCDDSLRRGFVIPSAMRSFGSLSRGHSVGSANATAAAAAATAVAAVPGPSGGSRDCSGRLTPLTPRHGGTQIYLEIVRVLLHWGADPNTQGSKNGTTPLLIAVENNHLGLLRVLLEAGANPNLPDTNGCTPLLAACTEGHLEMARVLLEYGAKPNMQRRDGWTALMGATLNRSTAMAELLLAAGAQHSVLVPPGELLAMESTPLMAACGEGSLELVRLLLAEGADPNVANSAGQTALWCACRGGQAEAVQELLTAGAVLRPRGQAAAPSALVQAAQSGNRRCVELVLEAGAQVEECDTNNLILPCGQLVGGRFTPLAAACSRGRGAAAELLLHRGAQPDVCWTVEGRAGKVELRPLLAVVSHPWSDDPEGDRECAALVEMLLAAGARTEAAEPGARCTHNAIEVAAREGRSGALRALLGYGGQANLVDKDGATPLILAALKGSVECVKLLLAAGANANATTQVGVSPLVAAIGAFAAGDGNLELIRALLEAGAAPNAPFFEEDTILTAAVEGGNPALVSTLLAAGADPNMPNTAGALPLQLALTKGHSELVRLLLQAGASPHLPNVDWASMRYHQKGRHEILELLAAAGIVVPPPPPSEARSRGCRSCSTSGATSTSASSSGRRLQNRPLSGEVRRRSSQGGIGSSSLLGGGGSSSHSSAFNGAVYTAAGGGNAPSGTVRRKSSQGRGSGSSGSIGGSNGPRSSVSASGSLGRPNGNGFLMLDTSPPGMGLGPPTNVLGNGVANCRRPPPLDIGRTNSCSDSDDVSIGCKTWATSAPASSSGTALSPSMCPESSSSAPPTLFRNPDGSPAFERSCLLLLSPTPTGGAGGGAMVGRGTGGGGGGGGESKGLYSTVTYSVSPSLNSNGALACGLRVKHPESRLTSARKKGKKL</sequence>
<dbReference type="SUPFAM" id="SSF48403">
    <property type="entry name" value="Ankyrin repeat"/>
    <property type="match status" value="3"/>
</dbReference>
<dbReference type="SMART" id="SM00248">
    <property type="entry name" value="ANK"/>
    <property type="match status" value="19"/>
</dbReference>
<evidence type="ECO:0000256" key="3">
    <source>
        <dbReference type="PROSITE-ProRule" id="PRU00023"/>
    </source>
</evidence>
<evidence type="ECO:0000313" key="5">
    <source>
        <dbReference type="EMBL" id="GIL46014.1"/>
    </source>
</evidence>
<evidence type="ECO:0000256" key="4">
    <source>
        <dbReference type="SAM" id="MobiDB-lite"/>
    </source>
</evidence>
<proteinExistence type="predicted"/>
<feature type="compositionally biased region" description="Gly residues" evidence="4">
    <location>
        <begin position="1031"/>
        <end position="1043"/>
    </location>
</feature>
<feature type="repeat" description="ANK" evidence="3">
    <location>
        <begin position="774"/>
        <end position="806"/>
    </location>
</feature>
<keyword evidence="6" id="KW-1185">Reference proteome</keyword>
<name>A0A8J4ASV2_9CHLO</name>
<feature type="compositionally biased region" description="Low complexity" evidence="4">
    <location>
        <begin position="949"/>
        <end position="968"/>
    </location>
</feature>
<protein>
    <submittedName>
        <fullName evidence="5">Uncharacterized protein</fullName>
    </submittedName>
</protein>
<dbReference type="Pfam" id="PF12796">
    <property type="entry name" value="Ank_2"/>
    <property type="match status" value="5"/>
</dbReference>
<keyword evidence="2 3" id="KW-0040">ANK repeat</keyword>
<evidence type="ECO:0000313" key="6">
    <source>
        <dbReference type="Proteomes" id="UP000747399"/>
    </source>
</evidence>
<feature type="repeat" description="ANK" evidence="3">
    <location>
        <begin position="117"/>
        <end position="149"/>
    </location>
</feature>
<dbReference type="PANTHER" id="PTHR24198:SF190">
    <property type="entry name" value="DYNEIN HEAVY CHAIN 12, AXONEMAL-LIKE"/>
    <property type="match status" value="1"/>
</dbReference>